<keyword evidence="9" id="KW-0378">Hydrolase</keyword>
<keyword evidence="8" id="KW-0999">Mitochondrion inner membrane</keyword>
<comment type="catalytic activity">
    <reaction evidence="24">
        <text>decanoyl-CoA + H2O = decanoate + CoA + H(+)</text>
        <dbReference type="Rhea" id="RHEA:40059"/>
        <dbReference type="ChEBI" id="CHEBI:15377"/>
        <dbReference type="ChEBI" id="CHEBI:15378"/>
        <dbReference type="ChEBI" id="CHEBI:27689"/>
        <dbReference type="ChEBI" id="CHEBI:57287"/>
        <dbReference type="ChEBI" id="CHEBI:61430"/>
    </reaction>
    <physiologicalReaction direction="left-to-right" evidence="24">
        <dbReference type="Rhea" id="RHEA:40060"/>
    </physiologicalReaction>
</comment>
<comment type="catalytic activity">
    <reaction evidence="16">
        <text>(5Z,8Z,11Z,14Z)-eicosatetraenoyl-CoA + H2O = (5Z,8Z,11Z,14Z)-eicosatetraenoate + CoA + H(+)</text>
        <dbReference type="Rhea" id="RHEA:40151"/>
        <dbReference type="ChEBI" id="CHEBI:15377"/>
        <dbReference type="ChEBI" id="CHEBI:15378"/>
        <dbReference type="ChEBI" id="CHEBI:32395"/>
        <dbReference type="ChEBI" id="CHEBI:57287"/>
        <dbReference type="ChEBI" id="CHEBI:57368"/>
    </reaction>
    <physiologicalReaction direction="left-to-right" evidence="16">
        <dbReference type="Rhea" id="RHEA:40152"/>
    </physiologicalReaction>
</comment>
<sequence length="190" mass="21072">MAMDITSSAQNTWLPETEEVYTRLLARAERDGWVPIWNSNRDPAPPEYLFSRVTTENGLVIHHAMFIQEEEKKLMGVCQFGEEAQGPKGLAHGGAIATMHDDVTGELTGRVVGMAILTASLTINFKRPTPLRSPVLIEAHVDKIEGKKIFLKSCMKSPDGGTVYSDGMVLYVNIESQLRAAEENPSQHYE</sequence>
<dbReference type="EC" id="3.1.2.2" evidence="19"/>
<dbReference type="GO" id="GO:0005743">
    <property type="term" value="C:mitochondrial inner membrane"/>
    <property type="evidence" value="ECO:0007669"/>
    <property type="project" value="UniProtKB-SubCell"/>
</dbReference>
<keyword evidence="28" id="KW-1185">Reference proteome</keyword>
<dbReference type="AlphaFoldDB" id="A0A8B8A0J8"/>
<comment type="catalytic activity">
    <reaction evidence="23">
        <text>hexadecanoyl-CoA + H2O = hexadecanoate + CoA + H(+)</text>
        <dbReference type="Rhea" id="RHEA:16645"/>
        <dbReference type="ChEBI" id="CHEBI:7896"/>
        <dbReference type="ChEBI" id="CHEBI:15377"/>
        <dbReference type="ChEBI" id="CHEBI:15378"/>
        <dbReference type="ChEBI" id="CHEBI:57287"/>
        <dbReference type="ChEBI" id="CHEBI:57379"/>
        <dbReference type="EC" id="3.1.2.2"/>
    </reaction>
    <physiologicalReaction direction="left-to-right" evidence="23">
        <dbReference type="Rhea" id="RHEA:16646"/>
    </physiologicalReaction>
</comment>
<dbReference type="InterPro" id="IPR029069">
    <property type="entry name" value="HotDog_dom_sf"/>
</dbReference>
<evidence type="ECO:0000313" key="29">
    <source>
        <dbReference type="RefSeq" id="XP_022111204.1"/>
    </source>
</evidence>
<evidence type="ECO:0000256" key="13">
    <source>
        <dbReference type="ARBA" id="ARBA00023128"/>
    </source>
</evidence>
<organism evidence="28 29">
    <name type="scientific">Acanthaster planci</name>
    <name type="common">Crown-of-thorns starfish</name>
    <dbReference type="NCBI Taxonomy" id="133434"/>
    <lineage>
        <taxon>Eukaryota</taxon>
        <taxon>Metazoa</taxon>
        <taxon>Echinodermata</taxon>
        <taxon>Eleutherozoa</taxon>
        <taxon>Asterozoa</taxon>
        <taxon>Asteroidea</taxon>
        <taxon>Valvatacea</taxon>
        <taxon>Valvatida</taxon>
        <taxon>Acanthasteridae</taxon>
        <taxon>Acanthaster</taxon>
    </lineage>
</organism>
<accession>A0A8B8A0J8</accession>
<name>A0A8B8A0J8_ACAPL</name>
<reference evidence="29" key="1">
    <citation type="submission" date="2025-08" db="UniProtKB">
        <authorList>
            <consortium name="RefSeq"/>
        </authorList>
    </citation>
    <scope>IDENTIFICATION</scope>
</reference>
<evidence type="ECO:0000256" key="22">
    <source>
        <dbReference type="ARBA" id="ARBA00047588"/>
    </source>
</evidence>
<protein>
    <recommendedName>
        <fullName evidence="20">Acyl-coenzyme A thioesterase THEM4</fullName>
        <ecNumber evidence="19">3.1.2.2</ecNumber>
    </recommendedName>
    <alternativeName>
        <fullName evidence="21">Thioesterase superfamily member 4</fullName>
    </alternativeName>
</protein>
<dbReference type="Pfam" id="PF03061">
    <property type="entry name" value="4HBT"/>
    <property type="match status" value="1"/>
</dbReference>
<gene>
    <name evidence="29" type="primary">LOC110990479</name>
</gene>
<dbReference type="InterPro" id="IPR006683">
    <property type="entry name" value="Thioestr_dom"/>
</dbReference>
<evidence type="ECO:0000256" key="25">
    <source>
        <dbReference type="ARBA" id="ARBA00048074"/>
    </source>
</evidence>
<dbReference type="GO" id="GO:0032587">
    <property type="term" value="C:ruffle membrane"/>
    <property type="evidence" value="ECO:0007669"/>
    <property type="project" value="UniProtKB-SubCell"/>
</dbReference>
<evidence type="ECO:0000256" key="19">
    <source>
        <dbReference type="ARBA" id="ARBA00038848"/>
    </source>
</evidence>
<feature type="domain" description="Thioesterase" evidence="27">
    <location>
        <begin position="89"/>
        <end position="163"/>
    </location>
</feature>
<evidence type="ECO:0000256" key="3">
    <source>
        <dbReference type="ARBA" id="ARBA00004632"/>
    </source>
</evidence>
<keyword evidence="11" id="KW-0809">Transit peptide</keyword>
<dbReference type="KEGG" id="aplc:110990479"/>
<evidence type="ECO:0000256" key="10">
    <source>
        <dbReference type="ARBA" id="ARBA00022832"/>
    </source>
</evidence>
<comment type="catalytic activity">
    <reaction evidence="25">
        <text>dodecanoyl-CoA + H2O = dodecanoate + CoA + H(+)</text>
        <dbReference type="Rhea" id="RHEA:30135"/>
        <dbReference type="ChEBI" id="CHEBI:15377"/>
        <dbReference type="ChEBI" id="CHEBI:15378"/>
        <dbReference type="ChEBI" id="CHEBI:18262"/>
        <dbReference type="ChEBI" id="CHEBI:57287"/>
        <dbReference type="ChEBI" id="CHEBI:57375"/>
    </reaction>
    <physiologicalReaction direction="left-to-right" evidence="25">
        <dbReference type="Rhea" id="RHEA:30136"/>
    </physiologicalReaction>
</comment>
<comment type="catalytic activity">
    <reaction evidence="22">
        <text>octanoyl-CoA + H2O = octanoate + CoA + H(+)</text>
        <dbReference type="Rhea" id="RHEA:30143"/>
        <dbReference type="ChEBI" id="CHEBI:15377"/>
        <dbReference type="ChEBI" id="CHEBI:15378"/>
        <dbReference type="ChEBI" id="CHEBI:25646"/>
        <dbReference type="ChEBI" id="CHEBI:57287"/>
        <dbReference type="ChEBI" id="CHEBI:57386"/>
    </reaction>
    <physiologicalReaction direction="left-to-right" evidence="22">
        <dbReference type="Rhea" id="RHEA:30144"/>
    </physiologicalReaction>
</comment>
<dbReference type="GO" id="GO:0005758">
    <property type="term" value="C:mitochondrial intermembrane space"/>
    <property type="evidence" value="ECO:0007669"/>
    <property type="project" value="UniProtKB-SubCell"/>
</dbReference>
<keyword evidence="15" id="KW-0966">Cell projection</keyword>
<keyword evidence="5" id="KW-1003">Cell membrane</keyword>
<dbReference type="OrthoDB" id="506431at2759"/>
<comment type="catalytic activity">
    <reaction evidence="26">
        <text>tetradecanoyl-CoA + H2O = tetradecanoate + CoA + H(+)</text>
        <dbReference type="Rhea" id="RHEA:40119"/>
        <dbReference type="ChEBI" id="CHEBI:15377"/>
        <dbReference type="ChEBI" id="CHEBI:15378"/>
        <dbReference type="ChEBI" id="CHEBI:30807"/>
        <dbReference type="ChEBI" id="CHEBI:57287"/>
        <dbReference type="ChEBI" id="CHEBI:57385"/>
    </reaction>
    <physiologicalReaction direction="left-to-right" evidence="26">
        <dbReference type="Rhea" id="RHEA:40120"/>
    </physiologicalReaction>
</comment>
<evidence type="ECO:0000256" key="17">
    <source>
        <dbReference type="ARBA" id="ARBA00037002"/>
    </source>
</evidence>
<dbReference type="Proteomes" id="UP000694845">
    <property type="component" value="Unplaced"/>
</dbReference>
<evidence type="ECO:0000256" key="4">
    <source>
        <dbReference type="ARBA" id="ARBA00004637"/>
    </source>
</evidence>
<dbReference type="Gene3D" id="3.10.129.10">
    <property type="entry name" value="Hotdog Thioesterase"/>
    <property type="match status" value="1"/>
</dbReference>
<evidence type="ECO:0000256" key="7">
    <source>
        <dbReference type="ARBA" id="ARBA00022703"/>
    </source>
</evidence>
<dbReference type="RefSeq" id="XP_022111204.1">
    <property type="nucleotide sequence ID" value="XM_022255512.1"/>
</dbReference>
<dbReference type="SUPFAM" id="SSF54637">
    <property type="entry name" value="Thioesterase/thiol ester dehydrase-isomerase"/>
    <property type="match status" value="1"/>
</dbReference>
<keyword evidence="6" id="KW-0963">Cytoplasm</keyword>
<dbReference type="PANTHER" id="PTHR12418:SF19">
    <property type="entry name" value="ACYL-COENZYME A THIOESTERASE THEM4"/>
    <property type="match status" value="1"/>
</dbReference>
<dbReference type="GO" id="GO:0006631">
    <property type="term" value="P:fatty acid metabolic process"/>
    <property type="evidence" value="ECO:0007669"/>
    <property type="project" value="UniProtKB-KW"/>
</dbReference>
<evidence type="ECO:0000256" key="2">
    <source>
        <dbReference type="ARBA" id="ARBA00004569"/>
    </source>
</evidence>
<comment type="similarity">
    <text evidence="18">Belongs to the THEM4/THEM5 thioesterase family.</text>
</comment>
<evidence type="ECO:0000256" key="11">
    <source>
        <dbReference type="ARBA" id="ARBA00022946"/>
    </source>
</evidence>
<evidence type="ECO:0000256" key="18">
    <source>
        <dbReference type="ARBA" id="ARBA00038456"/>
    </source>
</evidence>
<dbReference type="GeneID" id="110990479"/>
<evidence type="ECO:0000259" key="27">
    <source>
        <dbReference type="Pfam" id="PF03061"/>
    </source>
</evidence>
<evidence type="ECO:0000256" key="20">
    <source>
        <dbReference type="ARBA" id="ARBA00040123"/>
    </source>
</evidence>
<evidence type="ECO:0000256" key="9">
    <source>
        <dbReference type="ARBA" id="ARBA00022801"/>
    </source>
</evidence>
<evidence type="ECO:0000256" key="14">
    <source>
        <dbReference type="ARBA" id="ARBA00023136"/>
    </source>
</evidence>
<evidence type="ECO:0000256" key="16">
    <source>
        <dbReference type="ARBA" id="ARBA00035852"/>
    </source>
</evidence>
<dbReference type="PANTHER" id="PTHR12418">
    <property type="entry name" value="ACYL-COENZYME A THIOESTERASE THEM4"/>
    <property type="match status" value="1"/>
</dbReference>
<evidence type="ECO:0000256" key="15">
    <source>
        <dbReference type="ARBA" id="ARBA00023273"/>
    </source>
</evidence>
<evidence type="ECO:0000313" key="28">
    <source>
        <dbReference type="Proteomes" id="UP000694845"/>
    </source>
</evidence>
<comment type="subcellular location">
    <subcellularLocation>
        <location evidence="3">Cell projection</location>
        <location evidence="3">Ruffle membrane</location>
    </subcellularLocation>
    <subcellularLocation>
        <location evidence="1">Cytoplasm</location>
    </subcellularLocation>
    <subcellularLocation>
        <location evidence="4">Mitochondrion inner membrane</location>
        <topology evidence="4">Peripheral membrane protein</topology>
    </subcellularLocation>
    <subcellularLocation>
        <location evidence="2">Mitochondrion intermembrane space</location>
    </subcellularLocation>
</comment>
<dbReference type="GO" id="GO:0016787">
    <property type="term" value="F:hydrolase activity"/>
    <property type="evidence" value="ECO:0007669"/>
    <property type="project" value="UniProtKB-KW"/>
</dbReference>
<dbReference type="GO" id="GO:0006915">
    <property type="term" value="P:apoptotic process"/>
    <property type="evidence" value="ECO:0007669"/>
    <property type="project" value="UniProtKB-KW"/>
</dbReference>
<evidence type="ECO:0000256" key="6">
    <source>
        <dbReference type="ARBA" id="ARBA00022490"/>
    </source>
</evidence>
<comment type="catalytic activity">
    <reaction evidence="17">
        <text>(9Z)-octadecenoyl-CoA + H2O = (9Z)-octadecenoate + CoA + H(+)</text>
        <dbReference type="Rhea" id="RHEA:40139"/>
        <dbReference type="ChEBI" id="CHEBI:15377"/>
        <dbReference type="ChEBI" id="CHEBI:15378"/>
        <dbReference type="ChEBI" id="CHEBI:30823"/>
        <dbReference type="ChEBI" id="CHEBI:57287"/>
        <dbReference type="ChEBI" id="CHEBI:57387"/>
    </reaction>
    <physiologicalReaction direction="left-to-right" evidence="17">
        <dbReference type="Rhea" id="RHEA:40140"/>
    </physiologicalReaction>
</comment>
<evidence type="ECO:0000256" key="24">
    <source>
        <dbReference type="ARBA" id="ARBA00047969"/>
    </source>
</evidence>
<evidence type="ECO:0000256" key="26">
    <source>
        <dbReference type="ARBA" id="ARBA00048180"/>
    </source>
</evidence>
<keyword evidence="13" id="KW-0496">Mitochondrion</keyword>
<dbReference type="InterPro" id="IPR052365">
    <property type="entry name" value="THEM4/THEM5_acyl-CoA_thioest"/>
</dbReference>
<evidence type="ECO:0000256" key="1">
    <source>
        <dbReference type="ARBA" id="ARBA00004496"/>
    </source>
</evidence>
<dbReference type="OMA" id="SCGICAF"/>
<proteinExistence type="inferred from homology"/>
<evidence type="ECO:0000256" key="5">
    <source>
        <dbReference type="ARBA" id="ARBA00022475"/>
    </source>
</evidence>
<evidence type="ECO:0000256" key="12">
    <source>
        <dbReference type="ARBA" id="ARBA00023098"/>
    </source>
</evidence>
<evidence type="ECO:0000256" key="8">
    <source>
        <dbReference type="ARBA" id="ARBA00022792"/>
    </source>
</evidence>
<evidence type="ECO:0000256" key="23">
    <source>
        <dbReference type="ARBA" id="ARBA00047734"/>
    </source>
</evidence>
<keyword evidence="14" id="KW-0472">Membrane</keyword>
<keyword evidence="12" id="KW-0443">Lipid metabolism</keyword>
<dbReference type="CDD" id="cd03443">
    <property type="entry name" value="PaaI_thioesterase"/>
    <property type="match status" value="1"/>
</dbReference>
<keyword evidence="7" id="KW-0053">Apoptosis</keyword>
<keyword evidence="10" id="KW-0276">Fatty acid metabolism</keyword>
<evidence type="ECO:0000256" key="21">
    <source>
        <dbReference type="ARBA" id="ARBA00043210"/>
    </source>
</evidence>